<gene>
    <name evidence="1" type="ORF">NDDWPVAN_CDS0157</name>
</gene>
<evidence type="ECO:0000313" key="1">
    <source>
        <dbReference type="EMBL" id="XCH40283.1"/>
    </source>
</evidence>
<reference evidence="1" key="1">
    <citation type="submission" date="2024-05" db="EMBL/GenBank/DDBJ databases">
        <authorList>
            <person name="Mugo M.M."/>
            <person name="Musyoki A.M."/>
            <person name="Makumi A.M."/>
            <person name="Mutai I."/>
            <person name="Drechsel O."/>
            <person name="Kering K.K."/>
            <person name="Muturi P."/>
            <person name="Mbae C.K."/>
            <person name="Kariuki S.M."/>
        </authorList>
    </citation>
    <scope>NUCLEOTIDE SEQUENCE</scope>
</reference>
<dbReference type="EMBL" id="PP856721">
    <property type="protein sequence ID" value="XCH40283.1"/>
    <property type="molecule type" value="Genomic_DNA"/>
</dbReference>
<name>A0AAU8GE79_9CAUD</name>
<proteinExistence type="predicted"/>
<accession>A0AAU8GE79</accession>
<organism evidence="1">
    <name type="scientific">Salmonella phage vB_SEnST11_KE22</name>
    <dbReference type="NCBI Taxonomy" id="3161173"/>
    <lineage>
        <taxon>Viruses</taxon>
        <taxon>Duplodnaviria</taxon>
        <taxon>Heunggongvirae</taxon>
        <taxon>Uroviricota</taxon>
        <taxon>Caudoviricetes</taxon>
        <taxon>Vequintavirinae</taxon>
        <taxon>Seunavirus</taxon>
    </lineage>
</organism>
<protein>
    <submittedName>
        <fullName evidence="1">Uncharacterized protein</fullName>
    </submittedName>
</protein>
<sequence>MAKKRKVISEFEYRDMQVAYAFQLFREGFTARQVQEKLNIPSNINLAAMARTAIEGVL</sequence>